<dbReference type="PANTHER" id="PTHR34979:SF1">
    <property type="entry name" value="INNER MEMBRANE PROTEIN YGAZ"/>
    <property type="match status" value="1"/>
</dbReference>
<name>A0A9D1LAR7_9FIRM</name>
<evidence type="ECO:0000256" key="3">
    <source>
        <dbReference type="ARBA" id="ARBA00022448"/>
    </source>
</evidence>
<keyword evidence="6 8" id="KW-1133">Transmembrane helix</keyword>
<keyword evidence="3" id="KW-0813">Transport</keyword>
<feature type="transmembrane region" description="Helical" evidence="8">
    <location>
        <begin position="207"/>
        <end position="225"/>
    </location>
</feature>
<evidence type="ECO:0000256" key="5">
    <source>
        <dbReference type="ARBA" id="ARBA00022692"/>
    </source>
</evidence>
<feature type="transmembrane region" description="Helical" evidence="8">
    <location>
        <begin position="127"/>
        <end position="148"/>
    </location>
</feature>
<accession>A0A9D1LAR7</accession>
<dbReference type="InterPro" id="IPR011606">
    <property type="entry name" value="Brnchd-chn_aa_trnsp_permease"/>
</dbReference>
<evidence type="ECO:0000256" key="6">
    <source>
        <dbReference type="ARBA" id="ARBA00022989"/>
    </source>
</evidence>
<dbReference type="PANTHER" id="PTHR34979">
    <property type="entry name" value="INNER MEMBRANE PROTEIN YGAZ"/>
    <property type="match status" value="1"/>
</dbReference>
<comment type="similarity">
    <text evidence="2">Belongs to the AzlC family.</text>
</comment>
<keyword evidence="5 8" id="KW-0812">Transmembrane</keyword>
<evidence type="ECO:0000256" key="1">
    <source>
        <dbReference type="ARBA" id="ARBA00004651"/>
    </source>
</evidence>
<reference evidence="9" key="1">
    <citation type="submission" date="2020-10" db="EMBL/GenBank/DDBJ databases">
        <authorList>
            <person name="Gilroy R."/>
        </authorList>
    </citation>
    <scope>NUCLEOTIDE SEQUENCE</scope>
    <source>
        <strain evidence="9">ChiHcec3-11533</strain>
    </source>
</reference>
<dbReference type="Pfam" id="PF03591">
    <property type="entry name" value="AzlC"/>
    <property type="match status" value="1"/>
</dbReference>
<evidence type="ECO:0000256" key="4">
    <source>
        <dbReference type="ARBA" id="ARBA00022475"/>
    </source>
</evidence>
<dbReference type="GO" id="GO:1903785">
    <property type="term" value="P:L-valine transmembrane transport"/>
    <property type="evidence" value="ECO:0007669"/>
    <property type="project" value="TreeGrafter"/>
</dbReference>
<comment type="caution">
    <text evidence="9">The sequence shown here is derived from an EMBL/GenBank/DDBJ whole genome shotgun (WGS) entry which is preliminary data.</text>
</comment>
<dbReference type="Proteomes" id="UP000824072">
    <property type="component" value="Unassembled WGS sequence"/>
</dbReference>
<protein>
    <submittedName>
        <fullName evidence="9">AzlC family ABC transporter permease</fullName>
    </submittedName>
</protein>
<organism evidence="9 10">
    <name type="scientific">Candidatus Pullichristensenella excrementigallinarum</name>
    <dbReference type="NCBI Taxonomy" id="2840907"/>
    <lineage>
        <taxon>Bacteria</taxon>
        <taxon>Bacillati</taxon>
        <taxon>Bacillota</taxon>
        <taxon>Clostridia</taxon>
        <taxon>Candidatus Pullichristensenella</taxon>
    </lineage>
</organism>
<feature type="transmembrane region" description="Helical" evidence="8">
    <location>
        <begin position="183"/>
        <end position="201"/>
    </location>
</feature>
<comment type="subcellular location">
    <subcellularLocation>
        <location evidence="1">Cell membrane</location>
        <topology evidence="1">Multi-pass membrane protein</topology>
    </subcellularLocation>
</comment>
<proteinExistence type="inferred from homology"/>
<evidence type="ECO:0000313" key="9">
    <source>
        <dbReference type="EMBL" id="HIU33673.1"/>
    </source>
</evidence>
<reference evidence="9" key="2">
    <citation type="journal article" date="2021" name="PeerJ">
        <title>Extensive microbial diversity within the chicken gut microbiome revealed by metagenomics and culture.</title>
        <authorList>
            <person name="Gilroy R."/>
            <person name="Ravi A."/>
            <person name="Getino M."/>
            <person name="Pursley I."/>
            <person name="Horton D.L."/>
            <person name="Alikhan N.F."/>
            <person name="Baker D."/>
            <person name="Gharbi K."/>
            <person name="Hall N."/>
            <person name="Watson M."/>
            <person name="Adriaenssens E.M."/>
            <person name="Foster-Nyarko E."/>
            <person name="Jarju S."/>
            <person name="Secka A."/>
            <person name="Antonio M."/>
            <person name="Oren A."/>
            <person name="Chaudhuri R.R."/>
            <person name="La Ragione R."/>
            <person name="Hildebrand F."/>
            <person name="Pallen M.J."/>
        </authorList>
    </citation>
    <scope>NUCLEOTIDE SEQUENCE</scope>
    <source>
        <strain evidence="9">ChiHcec3-11533</strain>
    </source>
</reference>
<feature type="transmembrane region" description="Helical" evidence="8">
    <location>
        <begin position="21"/>
        <end position="40"/>
    </location>
</feature>
<feature type="transmembrane region" description="Helical" evidence="8">
    <location>
        <begin position="52"/>
        <end position="73"/>
    </location>
</feature>
<dbReference type="AlphaFoldDB" id="A0A9D1LAR7"/>
<evidence type="ECO:0000256" key="2">
    <source>
        <dbReference type="ARBA" id="ARBA00010735"/>
    </source>
</evidence>
<sequence>MRRFAQWKSGVRDGIPIFLGYLAVSFAFGMQAASAGLTWLEATVMSVSNLTSAGQFAALGIIAAGAGYGEMALTQLVVNLRYCLMSCALSQKLDRSYSMRHRFFMAYGITDEVFSLSACREGPLSPYYTYGLISSAMPGWGLGTLLGVLSGTLLPGNVVSALGVALYGMFIAIVVPAAKAQRAVLWVTLITIPVSVGFSYIPALSSGFRIILVTILVAAFAAWRFPIKEVERDVR</sequence>
<gene>
    <name evidence="9" type="ORF">IAB02_03835</name>
</gene>
<evidence type="ECO:0000256" key="7">
    <source>
        <dbReference type="ARBA" id="ARBA00023136"/>
    </source>
</evidence>
<evidence type="ECO:0000256" key="8">
    <source>
        <dbReference type="SAM" id="Phobius"/>
    </source>
</evidence>
<evidence type="ECO:0000313" key="10">
    <source>
        <dbReference type="Proteomes" id="UP000824072"/>
    </source>
</evidence>
<keyword evidence="4" id="KW-1003">Cell membrane</keyword>
<dbReference type="GO" id="GO:0005886">
    <property type="term" value="C:plasma membrane"/>
    <property type="evidence" value="ECO:0007669"/>
    <property type="project" value="UniProtKB-SubCell"/>
</dbReference>
<keyword evidence="7 8" id="KW-0472">Membrane</keyword>
<feature type="transmembrane region" description="Helical" evidence="8">
    <location>
        <begin position="154"/>
        <end position="176"/>
    </location>
</feature>
<dbReference type="EMBL" id="DVMU01000085">
    <property type="protein sequence ID" value="HIU33673.1"/>
    <property type="molecule type" value="Genomic_DNA"/>
</dbReference>